<gene>
    <name evidence="2" type="ORF">PFRI_06160</name>
</gene>
<dbReference type="Proteomes" id="UP000184514">
    <property type="component" value="Unassembled WGS sequence"/>
</dbReference>
<reference evidence="2 3" key="1">
    <citation type="submission" date="2016-10" db="EMBL/GenBank/DDBJ databases">
        <title>Genome sequence of Planktotalea frisia SH6-1.</title>
        <authorList>
            <person name="Poehlein A."/>
            <person name="Bakenhus I."/>
            <person name="Voget S."/>
            <person name="Brinkhoff T."/>
            <person name="Simon M."/>
        </authorList>
    </citation>
    <scope>NUCLEOTIDE SEQUENCE [LARGE SCALE GENOMIC DNA]</scope>
    <source>
        <strain evidence="2 3">SH6-1</strain>
    </source>
</reference>
<dbReference type="AlphaFoldDB" id="A0A1L9P0T5"/>
<proteinExistence type="predicted"/>
<keyword evidence="1" id="KW-0472">Membrane</keyword>
<evidence type="ECO:0000256" key="1">
    <source>
        <dbReference type="SAM" id="Phobius"/>
    </source>
</evidence>
<comment type="caution">
    <text evidence="2">The sequence shown here is derived from an EMBL/GenBank/DDBJ whole genome shotgun (WGS) entry which is preliminary data.</text>
</comment>
<feature type="transmembrane region" description="Helical" evidence="1">
    <location>
        <begin position="6"/>
        <end position="31"/>
    </location>
</feature>
<evidence type="ECO:0000313" key="2">
    <source>
        <dbReference type="EMBL" id="OJI95147.1"/>
    </source>
</evidence>
<protein>
    <recommendedName>
        <fullName evidence="4">Membrane transporter protein</fullName>
    </recommendedName>
</protein>
<name>A0A1L9P0T5_9RHOB</name>
<keyword evidence="1" id="KW-1133">Transmembrane helix</keyword>
<keyword evidence="3" id="KW-1185">Reference proteome</keyword>
<accession>A0A1L9P0T5</accession>
<evidence type="ECO:0000313" key="3">
    <source>
        <dbReference type="Proteomes" id="UP000184514"/>
    </source>
</evidence>
<evidence type="ECO:0008006" key="4">
    <source>
        <dbReference type="Google" id="ProtNLM"/>
    </source>
</evidence>
<keyword evidence="1" id="KW-0812">Transmembrane</keyword>
<dbReference type="EMBL" id="MLCB01000054">
    <property type="protein sequence ID" value="OJI95147.1"/>
    <property type="molecule type" value="Genomic_DNA"/>
</dbReference>
<organism evidence="2 3">
    <name type="scientific">Planktotalea frisia</name>
    <dbReference type="NCBI Taxonomy" id="696762"/>
    <lineage>
        <taxon>Bacteria</taxon>
        <taxon>Pseudomonadati</taxon>
        <taxon>Pseudomonadota</taxon>
        <taxon>Alphaproteobacteria</taxon>
        <taxon>Rhodobacterales</taxon>
        <taxon>Paracoccaceae</taxon>
        <taxon>Planktotalea</taxon>
    </lineage>
</organism>
<sequence>MSVVQIPILALFGIMTLQTAFMGVLVLLPLFVGMSVGASLAKRMDTKTFDRAILAVLVVLAAKQFWDAGFAAL</sequence>
<feature type="transmembrane region" description="Helical" evidence="1">
    <location>
        <begin position="52"/>
        <end position="72"/>
    </location>
</feature>